<dbReference type="GO" id="GO:0003700">
    <property type="term" value="F:DNA-binding transcription factor activity"/>
    <property type="evidence" value="ECO:0007669"/>
    <property type="project" value="InterPro"/>
</dbReference>
<organism evidence="2">
    <name type="scientific">uncultured Rubellimicrobium sp</name>
    <dbReference type="NCBI Taxonomy" id="543078"/>
    <lineage>
        <taxon>Bacteria</taxon>
        <taxon>Pseudomonadati</taxon>
        <taxon>Pseudomonadota</taxon>
        <taxon>Alphaproteobacteria</taxon>
        <taxon>Rhodobacterales</taxon>
        <taxon>Roseobacteraceae</taxon>
        <taxon>Rubellimicrobium</taxon>
        <taxon>environmental samples</taxon>
    </lineage>
</organism>
<dbReference type="InterPro" id="IPR000281">
    <property type="entry name" value="HTH_RpiR"/>
</dbReference>
<evidence type="ECO:0000259" key="1">
    <source>
        <dbReference type="PROSITE" id="PS51071"/>
    </source>
</evidence>
<reference evidence="2" key="1">
    <citation type="submission" date="2020-02" db="EMBL/GenBank/DDBJ databases">
        <authorList>
            <person name="Meier V. D."/>
        </authorList>
    </citation>
    <scope>NUCLEOTIDE SEQUENCE</scope>
    <source>
        <strain evidence="2">AVDCRST_MAG15</strain>
    </source>
</reference>
<proteinExistence type="predicted"/>
<gene>
    <name evidence="2" type="ORF">AVDCRST_MAG15-3148</name>
</gene>
<accession>A0A6J4Q6X5</accession>
<dbReference type="PROSITE" id="PS51071">
    <property type="entry name" value="HTH_RPIR"/>
    <property type="match status" value="1"/>
</dbReference>
<sequence>MGSIIHLAMQAGVPRAAVTRFAQELGLSVFPTSSKSSASGFSGSARVS</sequence>
<evidence type="ECO:0000313" key="2">
    <source>
        <dbReference type="EMBL" id="CAA9435314.1"/>
    </source>
</evidence>
<dbReference type="EMBL" id="CADCUU010000473">
    <property type="protein sequence ID" value="CAA9435314.1"/>
    <property type="molecule type" value="Genomic_DNA"/>
</dbReference>
<feature type="domain" description="HTH rpiR-type" evidence="1">
    <location>
        <begin position="1"/>
        <end position="44"/>
    </location>
</feature>
<name>A0A6J4Q6X5_9RHOB</name>
<protein>
    <recommendedName>
        <fullName evidence="1">HTH rpiR-type domain-containing protein</fullName>
    </recommendedName>
</protein>
<dbReference type="AlphaFoldDB" id="A0A6J4Q6X5"/>